<evidence type="ECO:0000259" key="3">
    <source>
        <dbReference type="Pfam" id="PF01370"/>
    </source>
</evidence>
<reference evidence="5" key="1">
    <citation type="journal article" date="2019" name="Int. J. Syst. Evol. Microbiol.">
        <title>The Global Catalogue of Microorganisms (GCM) 10K type strain sequencing project: providing services to taxonomists for standard genome sequencing and annotation.</title>
        <authorList>
            <consortium name="The Broad Institute Genomics Platform"/>
            <consortium name="The Broad Institute Genome Sequencing Center for Infectious Disease"/>
            <person name="Wu L."/>
            <person name="Ma J."/>
        </authorList>
    </citation>
    <scope>NUCLEOTIDE SEQUENCE [LARGE SCALE GENOMIC DNA]</scope>
    <source>
        <strain evidence="5">CGMCC 1.12371</strain>
    </source>
</reference>
<dbReference type="EMBL" id="JBHTCA010000008">
    <property type="protein sequence ID" value="MFC7409796.1"/>
    <property type="molecule type" value="Genomic_DNA"/>
</dbReference>
<dbReference type="PANTHER" id="PTHR43000">
    <property type="entry name" value="DTDP-D-GLUCOSE 4,6-DEHYDRATASE-RELATED"/>
    <property type="match status" value="1"/>
</dbReference>
<feature type="domain" description="NAD-dependent epimerase/dehydratase" evidence="3">
    <location>
        <begin position="4"/>
        <end position="202"/>
    </location>
</feature>
<gene>
    <name evidence="4" type="ORF">ACFQPB_13065</name>
</gene>
<sequence length="270" mass="29243">MNWTVLGASGAIGRRLVGYLRQTGHVVYTPERGDPGVWTRPLGHVIYAIGLTADFRQRPFETVQAHVSLLAELLQRADFDSLLYLSSTRVYGRATSGSEDAPLTVLAQDPSDLYNLSKLMGESLCLHGGRSGVRIARLSNVVGGDDAESDNFVPSLLRAAQSGHIELKTAEESTKDYIHIDDVVELLQRIAVGGQHRVYNVASGQQLRHANWTHRLAALTGCSVGTAPGAALQQFVPIDTTRIRTEFGYTPRPALSVLDSMPASTPQVSP</sequence>
<dbReference type="InterPro" id="IPR001509">
    <property type="entry name" value="Epimerase_deHydtase"/>
</dbReference>
<evidence type="ECO:0000256" key="1">
    <source>
        <dbReference type="ARBA" id="ARBA00005125"/>
    </source>
</evidence>
<name>A0ABW2QK48_9BURK</name>
<comment type="caution">
    <text evidence="4">The sequence shown here is derived from an EMBL/GenBank/DDBJ whole genome shotgun (WGS) entry which is preliminary data.</text>
</comment>
<dbReference type="Proteomes" id="UP001596501">
    <property type="component" value="Unassembled WGS sequence"/>
</dbReference>
<dbReference type="Gene3D" id="3.40.50.720">
    <property type="entry name" value="NAD(P)-binding Rossmann-like Domain"/>
    <property type="match status" value="1"/>
</dbReference>
<comment type="pathway">
    <text evidence="1">Bacterial outer membrane biogenesis; LPS O-antigen biosynthesis.</text>
</comment>
<dbReference type="Pfam" id="PF01370">
    <property type="entry name" value="Epimerase"/>
    <property type="match status" value="1"/>
</dbReference>
<evidence type="ECO:0000256" key="2">
    <source>
        <dbReference type="ARBA" id="ARBA00007637"/>
    </source>
</evidence>
<evidence type="ECO:0000313" key="5">
    <source>
        <dbReference type="Proteomes" id="UP001596501"/>
    </source>
</evidence>
<accession>A0ABW2QK48</accession>
<keyword evidence="5" id="KW-1185">Reference proteome</keyword>
<protein>
    <submittedName>
        <fullName evidence="4">NAD-dependent epimerase/dehydratase family protein</fullName>
    </submittedName>
</protein>
<dbReference type="InterPro" id="IPR036291">
    <property type="entry name" value="NAD(P)-bd_dom_sf"/>
</dbReference>
<dbReference type="CDD" id="cd08946">
    <property type="entry name" value="SDR_e"/>
    <property type="match status" value="1"/>
</dbReference>
<dbReference type="SUPFAM" id="SSF51735">
    <property type="entry name" value="NAD(P)-binding Rossmann-fold domains"/>
    <property type="match status" value="1"/>
</dbReference>
<dbReference type="RefSeq" id="WP_382223931.1">
    <property type="nucleotide sequence ID" value="NZ_JBHTCA010000008.1"/>
</dbReference>
<proteinExistence type="inferred from homology"/>
<comment type="similarity">
    <text evidence="2">Belongs to the NAD(P)-dependent epimerase/dehydratase family.</text>
</comment>
<organism evidence="4 5">
    <name type="scientific">Hydrogenophaga atypica</name>
    <dbReference type="NCBI Taxonomy" id="249409"/>
    <lineage>
        <taxon>Bacteria</taxon>
        <taxon>Pseudomonadati</taxon>
        <taxon>Pseudomonadota</taxon>
        <taxon>Betaproteobacteria</taxon>
        <taxon>Burkholderiales</taxon>
        <taxon>Comamonadaceae</taxon>
        <taxon>Hydrogenophaga</taxon>
    </lineage>
</organism>
<evidence type="ECO:0000313" key="4">
    <source>
        <dbReference type="EMBL" id="MFC7409796.1"/>
    </source>
</evidence>